<reference evidence="1 2" key="1">
    <citation type="submission" date="2020-10" db="EMBL/GenBank/DDBJ databases">
        <title>Eggerthella sp. nov., isolated from human feces.</title>
        <authorList>
            <person name="Yajun G."/>
        </authorList>
    </citation>
    <scope>NUCLEOTIDE SEQUENCE [LARGE SCALE GENOMIC DNA]</scope>
    <source>
        <strain evidence="1 2">HF-1101</strain>
    </source>
</reference>
<dbReference type="KEGG" id="egd:GS424_013415"/>
<organism evidence="1 2">
    <name type="scientific">Eggerthella guodeyinii</name>
    <dbReference type="NCBI Taxonomy" id="2690837"/>
    <lineage>
        <taxon>Bacteria</taxon>
        <taxon>Bacillati</taxon>
        <taxon>Actinomycetota</taxon>
        <taxon>Coriobacteriia</taxon>
        <taxon>Eggerthellales</taxon>
        <taxon>Eggerthellaceae</taxon>
        <taxon>Eggerthella</taxon>
    </lineage>
</organism>
<dbReference type="RefSeq" id="WP_160942572.1">
    <property type="nucleotide sequence ID" value="NZ_CP063310.1"/>
</dbReference>
<evidence type="ECO:0000313" key="1">
    <source>
        <dbReference type="EMBL" id="QOS67508.1"/>
    </source>
</evidence>
<protein>
    <submittedName>
        <fullName evidence="1">Uncharacterized protein</fullName>
    </submittedName>
</protein>
<dbReference type="Proteomes" id="UP000478463">
    <property type="component" value="Chromosome"/>
</dbReference>
<gene>
    <name evidence="1" type="ORF">GS424_013415</name>
</gene>
<name>A0A6L7IV03_9ACTN</name>
<dbReference type="EMBL" id="CP063310">
    <property type="protein sequence ID" value="QOS67508.1"/>
    <property type="molecule type" value="Genomic_DNA"/>
</dbReference>
<evidence type="ECO:0000313" key="2">
    <source>
        <dbReference type="Proteomes" id="UP000478463"/>
    </source>
</evidence>
<sequence length="184" mass="20884">MWARLHARFFGPRQELDERLVAESNRIYKTGFWLFVVGYGLYVWHSFMLSQVAFVNDLTPGFETEVSPFLNSWFLLVFAVVGFLLVRKGIFAFDDLDEQGLFPVERCLGASFGAAVIVLVFATLMRALAEFELMGLEGVNWLDDIVIACVFAMEVFVAALVCFAASYAVAKRRRKRLEADLDDE</sequence>
<accession>A0A6L7IV03</accession>
<proteinExistence type="predicted"/>
<dbReference type="AlphaFoldDB" id="A0A6L7IV03"/>